<dbReference type="GO" id="GO:0009228">
    <property type="term" value="P:thiamine biosynthetic process"/>
    <property type="evidence" value="ECO:0007669"/>
    <property type="project" value="InterPro"/>
</dbReference>
<evidence type="ECO:0000313" key="2">
    <source>
        <dbReference type="EMBL" id="EKF86452.1"/>
    </source>
</evidence>
<proteinExistence type="predicted"/>
<gene>
    <name evidence="2" type="ORF">A994_03178</name>
</gene>
<dbReference type="InterPro" id="IPR029056">
    <property type="entry name" value="Ribokinase-like"/>
</dbReference>
<dbReference type="PANTHER" id="PTHR20858">
    <property type="entry name" value="PHOSPHOMETHYLPYRIMIDINE KINASE"/>
    <property type="match status" value="1"/>
</dbReference>
<dbReference type="AlphaFoldDB" id="K2R5G4"/>
<reference evidence="2 3" key="1">
    <citation type="journal article" date="2012" name="J. Bacteriol.">
        <title>Draft genome sequence of Methanobacterium formicicum DSM 3637, an archaebacterium isolated from the methane producer amoeba Pelomyxa palustris.</title>
        <authorList>
            <person name="Gutierrez G."/>
        </authorList>
    </citation>
    <scope>NUCLEOTIDE SEQUENCE [LARGE SCALE GENOMIC DNA]</scope>
    <source>
        <strain evidence="3">DSM 3637 / PP1</strain>
    </source>
</reference>
<dbReference type="PANTHER" id="PTHR20858:SF17">
    <property type="entry name" value="HYDROXYMETHYLPYRIMIDINE_PHOSPHOMETHYLPYRIMIDINE KINASE THI20-RELATED"/>
    <property type="match status" value="1"/>
</dbReference>
<dbReference type="InterPro" id="IPR013749">
    <property type="entry name" value="PM/HMP-P_kinase-1"/>
</dbReference>
<dbReference type="Proteomes" id="UP000007360">
    <property type="component" value="Unassembled WGS sequence"/>
</dbReference>
<dbReference type="CDD" id="cd01169">
    <property type="entry name" value="HMPP_kinase"/>
    <property type="match status" value="1"/>
</dbReference>
<dbReference type="GO" id="GO:0008972">
    <property type="term" value="F:phosphomethylpyrimidine kinase activity"/>
    <property type="evidence" value="ECO:0007669"/>
    <property type="project" value="InterPro"/>
</dbReference>
<organism evidence="2 3">
    <name type="scientific">Methanobacterium formicicum (strain DSM 3637 / PP1)</name>
    <dbReference type="NCBI Taxonomy" id="1204725"/>
    <lineage>
        <taxon>Archaea</taxon>
        <taxon>Methanobacteriati</taxon>
        <taxon>Methanobacteriota</taxon>
        <taxon>Methanomada group</taxon>
        <taxon>Methanobacteria</taxon>
        <taxon>Methanobacteriales</taxon>
        <taxon>Methanobacteriaceae</taxon>
        <taxon>Methanobacterium</taxon>
    </lineage>
</organism>
<dbReference type="InterPro" id="IPR004399">
    <property type="entry name" value="HMP/HMP-P_kinase_dom"/>
</dbReference>
<dbReference type="Pfam" id="PF08543">
    <property type="entry name" value="Phos_pyr_kin"/>
    <property type="match status" value="1"/>
</dbReference>
<protein>
    <submittedName>
        <fullName evidence="2">Phosphomethylpyrimidine kinase</fullName>
    </submittedName>
</protein>
<dbReference type="RefSeq" id="WP_004029834.1">
    <property type="nucleotide sequence ID" value="NZ_AMPO01000002.1"/>
</dbReference>
<keyword evidence="2" id="KW-0418">Kinase</keyword>
<evidence type="ECO:0000313" key="3">
    <source>
        <dbReference type="Proteomes" id="UP000007360"/>
    </source>
</evidence>
<dbReference type="PATRIC" id="fig|1204725.3.peg.640"/>
<dbReference type="SUPFAM" id="SSF53613">
    <property type="entry name" value="Ribokinase-like"/>
    <property type="match status" value="1"/>
</dbReference>
<feature type="domain" description="Pyridoxamine kinase/Phosphomethylpyrimidine kinase" evidence="1">
    <location>
        <begin position="10"/>
        <end position="241"/>
    </location>
</feature>
<dbReference type="EMBL" id="AMPO01000002">
    <property type="protein sequence ID" value="EKF86452.1"/>
    <property type="molecule type" value="Genomic_DNA"/>
</dbReference>
<dbReference type="GO" id="GO:0005829">
    <property type="term" value="C:cytosol"/>
    <property type="evidence" value="ECO:0007669"/>
    <property type="project" value="TreeGrafter"/>
</dbReference>
<sequence>MIALSIAGFDPSGGAGILADVKTFQALGVYPTAVITALTAQNVKHVGGVEPVDTDFVAKQIDLVMAEEDIQYAKTGMLYSGEMVEMVARKVNEYQLKLVVDPVLVAGSGGTLSRDDLARSIKKHLLPLAKLTTPNIHEAEVLTGLEIKNEEDAANVACELGKLCPTVVTGGHLNGRDIFYENSSNGNDINFIEGEIIKTSNTHGSGCTYSSAITAYMAMGISMVESLKKASHFTKKAIENGGHGTLNQMWRQNQL</sequence>
<name>K2R5G4_METFP</name>
<evidence type="ECO:0000259" key="1">
    <source>
        <dbReference type="Pfam" id="PF08543"/>
    </source>
</evidence>
<dbReference type="GO" id="GO:0008902">
    <property type="term" value="F:hydroxymethylpyrimidine kinase activity"/>
    <property type="evidence" value="ECO:0007669"/>
    <property type="project" value="TreeGrafter"/>
</dbReference>
<keyword evidence="2" id="KW-0808">Transferase</keyword>
<accession>K2R5G4</accession>
<dbReference type="NCBIfam" id="TIGR00097">
    <property type="entry name" value="HMP-P_kinase"/>
    <property type="match status" value="1"/>
</dbReference>
<comment type="caution">
    <text evidence="2">The sequence shown here is derived from an EMBL/GenBank/DDBJ whole genome shotgun (WGS) entry which is preliminary data.</text>
</comment>
<dbReference type="Gene3D" id="3.40.1190.20">
    <property type="match status" value="1"/>
</dbReference>
<keyword evidence="3" id="KW-1185">Reference proteome</keyword>
<dbReference type="OrthoDB" id="43786at2157"/>